<dbReference type="NCBIfam" id="TIGR01702">
    <property type="entry name" value="CO_DH_cata"/>
    <property type="match status" value="1"/>
</dbReference>
<accession>A0A839T3P6</accession>
<reference evidence="11 12" key="1">
    <citation type="submission" date="2020-08" db="EMBL/GenBank/DDBJ databases">
        <title>Genomic Encyclopedia of Type Strains, Phase III (KMG-III): the genomes of soil and plant-associated and newly described type strains.</title>
        <authorList>
            <person name="Whitman W."/>
        </authorList>
    </citation>
    <scope>NUCLEOTIDE SEQUENCE [LARGE SCALE GENOMIC DNA]</scope>
    <source>
        <strain evidence="11 12">CECT 4462</strain>
    </source>
</reference>
<comment type="caution">
    <text evidence="11">The sequence shown here is derived from an EMBL/GenBank/DDBJ whole genome shotgun (WGS) entry which is preliminary data.</text>
</comment>
<dbReference type="RefSeq" id="WP_183167052.1">
    <property type="nucleotide sequence ID" value="NZ_JACHXI010000013.1"/>
</dbReference>
<dbReference type="GO" id="GO:0006091">
    <property type="term" value="P:generation of precursor metabolites and energy"/>
    <property type="evidence" value="ECO:0007669"/>
    <property type="project" value="InterPro"/>
</dbReference>
<dbReference type="Gene3D" id="1.20.1270.30">
    <property type="match status" value="1"/>
</dbReference>
<evidence type="ECO:0000313" key="12">
    <source>
        <dbReference type="Proteomes" id="UP000549250"/>
    </source>
</evidence>
<evidence type="ECO:0000313" key="11">
    <source>
        <dbReference type="EMBL" id="MBB3104157.1"/>
    </source>
</evidence>
<dbReference type="GO" id="GO:0016151">
    <property type="term" value="F:nickel cation binding"/>
    <property type="evidence" value="ECO:0007669"/>
    <property type="project" value="InterPro"/>
</dbReference>
<dbReference type="InterPro" id="IPR004137">
    <property type="entry name" value="HCP/CODH"/>
</dbReference>
<sequence length="633" mass="67641">MDATILPVIETALLQVSADKGLATARDRLEVMSPQCGFGELGTCCRICYMGPCRIDPFGNGPKTGVCGLTPDAMVARNLLRDTVGGTASHVGHARHVLLTLRDTLKGKAPYQIKGVSKVMSLAKTFDVPTEGREVNDICRDLVNIALEDFGRQDDEQPNNWLSKRAPVAEQALWSKLGLMYSNPHNEIETAMHASSMGNDADPLSLMMRVLKMSLIDGWTGLALCVDLQDILFGVPEIAVTEAAVGVLEENSVNIAAHGHNPVLSEKILEWAEKLEGEALAAGSDGINVVGVCCTGNELSMRHGVKLAAHNSQTELILATGAVDAMVVDIQCIWPQLAQVAKCFDTAFITTDAMVRIPDARHIPFEPHHADESAREIVQTAIEAFRRRRGKPVDIPQLKSTAVAGLSVEAIIDLLSRLDAEDPLKPVLDQVANGNIFGFVGVVGCSSIKFRDNAMTEEMVKHLLRQNVLVLTTGCTAHICAQDGLMTSEATYRYCGEGLRSVLEILGEAAGLGGPLPPVWHMGACVDNSRIVDLMVVLAERLGVKVGQLPAVGSAPELVQEKAVSIGGSFLAMGVSCHIAPAPKVLGGPMVTKLLTEDLQDLLGAVVRVELQPKAAADWMVAHIGEKRAALGI</sequence>
<evidence type="ECO:0000256" key="7">
    <source>
        <dbReference type="ARBA" id="ARBA00023014"/>
    </source>
</evidence>
<keyword evidence="3 10" id="KW-0533">Nickel</keyword>
<feature type="binding site" evidence="10">
    <location>
        <position position="45"/>
    </location>
    <ligand>
        <name>[4Fe-4S] cluster</name>
        <dbReference type="ChEBI" id="CHEBI:49883"/>
        <label>2</label>
    </ligand>
</feature>
<protein>
    <recommendedName>
        <fullName evidence="9">Carbon monoxide dehydrogenase</fullName>
        <ecNumber evidence="9">1.2.7.4</ecNumber>
    </recommendedName>
</protein>
<dbReference type="InterPro" id="IPR016099">
    <property type="entry name" value="Prismane-like_a/b-sand"/>
</dbReference>
<feature type="binding site" evidence="10">
    <location>
        <position position="36"/>
    </location>
    <ligand>
        <name>[4Fe-4S] cluster</name>
        <dbReference type="ChEBI" id="CHEBI:49883"/>
        <label>1</label>
        <note>ligand shared between dimeric partners</note>
    </ligand>
</feature>
<feature type="binding site" evidence="10">
    <location>
        <position position="260"/>
    </location>
    <ligand>
        <name>[Ni-4Fe-4S] cluster</name>
        <dbReference type="ChEBI" id="CHEBI:47739"/>
    </ligand>
</feature>
<evidence type="ECO:0000256" key="5">
    <source>
        <dbReference type="ARBA" id="ARBA00023002"/>
    </source>
</evidence>
<evidence type="ECO:0000256" key="10">
    <source>
        <dbReference type="PIRSR" id="PIRSR005023-1"/>
    </source>
</evidence>
<dbReference type="AlphaFoldDB" id="A0A839T3P6"/>
<feature type="binding site" evidence="10">
    <location>
        <position position="53"/>
    </location>
    <ligand>
        <name>[4Fe-4S] cluster</name>
        <dbReference type="ChEBI" id="CHEBI:49883"/>
        <label>2</label>
    </ligand>
</feature>
<dbReference type="PANTHER" id="PTHR30109:SF4">
    <property type="entry name" value="CARBON MONOXIDE DEHYDROGENASE"/>
    <property type="match status" value="1"/>
</dbReference>
<feature type="binding site" evidence="10">
    <location>
        <position position="294"/>
    </location>
    <ligand>
        <name>[Ni-4Fe-4S] cluster</name>
        <dbReference type="ChEBI" id="CHEBI:47739"/>
    </ligand>
</feature>
<keyword evidence="6 9" id="KW-0408">Iron</keyword>
<keyword evidence="12" id="KW-1185">Reference proteome</keyword>
<feature type="binding site" evidence="10">
    <location>
        <position position="445"/>
    </location>
    <ligand>
        <name>[Ni-4Fe-4S] cluster</name>
        <dbReference type="ChEBI" id="CHEBI:47739"/>
    </ligand>
</feature>
<dbReference type="EMBL" id="JACHXI010000013">
    <property type="protein sequence ID" value="MBB3104157.1"/>
    <property type="molecule type" value="Genomic_DNA"/>
</dbReference>
<dbReference type="InterPro" id="IPR010047">
    <property type="entry name" value="CODH"/>
</dbReference>
<dbReference type="GO" id="GO:0004601">
    <property type="term" value="F:peroxidase activity"/>
    <property type="evidence" value="ECO:0007669"/>
    <property type="project" value="TreeGrafter"/>
</dbReference>
<evidence type="ECO:0000256" key="8">
    <source>
        <dbReference type="ARBA" id="ARBA00048733"/>
    </source>
</evidence>
<proteinExistence type="predicted"/>
<evidence type="ECO:0000256" key="3">
    <source>
        <dbReference type="ARBA" id="ARBA00022596"/>
    </source>
</evidence>
<dbReference type="InterPro" id="IPR016101">
    <property type="entry name" value="CO_DH_a-bundle"/>
</dbReference>
<dbReference type="Proteomes" id="UP000549250">
    <property type="component" value="Unassembled WGS sequence"/>
</dbReference>
<keyword evidence="7 9" id="KW-0411">Iron-sulfur</keyword>
<dbReference type="Pfam" id="PF03063">
    <property type="entry name" value="Prismane"/>
    <property type="match status" value="1"/>
</dbReference>
<dbReference type="GO" id="GO:0043885">
    <property type="term" value="F:anaerobic carbon-monoxide dehydrogenase activity"/>
    <property type="evidence" value="ECO:0007669"/>
    <property type="project" value="UniProtKB-UniRule"/>
</dbReference>
<dbReference type="GO" id="GO:0050418">
    <property type="term" value="F:hydroxylamine reductase activity"/>
    <property type="evidence" value="ECO:0007669"/>
    <property type="project" value="TreeGrafter"/>
</dbReference>
<evidence type="ECO:0000256" key="4">
    <source>
        <dbReference type="ARBA" id="ARBA00022723"/>
    </source>
</evidence>
<feature type="binding site" evidence="10">
    <location>
        <position position="475"/>
    </location>
    <ligand>
        <name>[Ni-4Fe-4S] cluster</name>
        <dbReference type="ChEBI" id="CHEBI:47739"/>
    </ligand>
</feature>
<dbReference type="CDD" id="cd01915">
    <property type="entry name" value="CODH"/>
    <property type="match status" value="1"/>
</dbReference>
<keyword evidence="2 9" id="KW-0004">4Fe-4S</keyword>
<evidence type="ECO:0000256" key="1">
    <source>
        <dbReference type="ARBA" id="ARBA00001966"/>
    </source>
</evidence>
<dbReference type="SUPFAM" id="SSF56821">
    <property type="entry name" value="Prismane protein-like"/>
    <property type="match status" value="1"/>
</dbReference>
<feature type="binding site" evidence="10">
    <location>
        <position position="44"/>
    </location>
    <ligand>
        <name>[4Fe-4S] cluster</name>
        <dbReference type="ChEBI" id="CHEBI:49883"/>
        <label>1</label>
        <note>ligand shared between dimeric partners</note>
    </ligand>
</feature>
<dbReference type="InterPro" id="IPR011254">
    <property type="entry name" value="Prismane-like_sf"/>
</dbReference>
<dbReference type="GO" id="GO:0042542">
    <property type="term" value="P:response to hydrogen peroxide"/>
    <property type="evidence" value="ECO:0007669"/>
    <property type="project" value="TreeGrafter"/>
</dbReference>
<feature type="binding site" evidence="10">
    <location>
        <position position="332"/>
    </location>
    <ligand>
        <name>[Ni-4Fe-4S] cluster</name>
        <dbReference type="ChEBI" id="CHEBI:47739"/>
    </ligand>
</feature>
<evidence type="ECO:0000256" key="6">
    <source>
        <dbReference type="ARBA" id="ARBA00023004"/>
    </source>
</evidence>
<feature type="binding site" evidence="10">
    <location>
        <position position="67"/>
    </location>
    <ligand>
        <name>[4Fe-4S] cluster</name>
        <dbReference type="ChEBI" id="CHEBI:49883"/>
        <label>2</label>
    </ligand>
</feature>
<feature type="binding site" evidence="10">
    <location>
        <position position="48"/>
    </location>
    <ligand>
        <name>[4Fe-4S] cluster</name>
        <dbReference type="ChEBI" id="CHEBI:49883"/>
        <label>2</label>
    </ligand>
</feature>
<organism evidence="11 12">
    <name type="scientific">Azomonas macrocytogenes</name>
    <name type="common">Azotobacter macrocytogenes</name>
    <dbReference type="NCBI Taxonomy" id="69962"/>
    <lineage>
        <taxon>Bacteria</taxon>
        <taxon>Pseudomonadati</taxon>
        <taxon>Pseudomonadota</taxon>
        <taxon>Gammaproteobacteria</taxon>
        <taxon>Pseudomonadales</taxon>
        <taxon>Pseudomonadaceae</taxon>
        <taxon>Azomonas</taxon>
    </lineage>
</organism>
<dbReference type="PANTHER" id="PTHR30109">
    <property type="entry name" value="HYDROXYLAMINE REDUCTASE"/>
    <property type="match status" value="1"/>
</dbReference>
<keyword evidence="4 9" id="KW-0479">Metal-binding</keyword>
<dbReference type="EC" id="1.2.7.4" evidence="9"/>
<dbReference type="Gene3D" id="3.40.50.2030">
    <property type="match status" value="2"/>
</dbReference>
<dbReference type="GO" id="GO:0051539">
    <property type="term" value="F:4 iron, 4 sulfur cluster binding"/>
    <property type="evidence" value="ECO:0007669"/>
    <property type="project" value="UniProtKB-UniRule"/>
</dbReference>
<name>A0A839T3P6_AZOMA</name>
<comment type="catalytic activity">
    <reaction evidence="8 9">
        <text>CO + 2 oxidized [2Fe-2S]-[ferredoxin] + H2O = 2 reduced [2Fe-2S]-[ferredoxin] + CO2 + 2 H(+)</text>
        <dbReference type="Rhea" id="RHEA:21040"/>
        <dbReference type="Rhea" id="RHEA-COMP:10000"/>
        <dbReference type="Rhea" id="RHEA-COMP:10001"/>
        <dbReference type="ChEBI" id="CHEBI:15377"/>
        <dbReference type="ChEBI" id="CHEBI:15378"/>
        <dbReference type="ChEBI" id="CHEBI:16526"/>
        <dbReference type="ChEBI" id="CHEBI:17245"/>
        <dbReference type="ChEBI" id="CHEBI:33737"/>
        <dbReference type="ChEBI" id="CHEBI:33738"/>
        <dbReference type="EC" id="1.2.7.4"/>
    </reaction>
</comment>
<keyword evidence="5 9" id="KW-0560">Oxidoreductase</keyword>
<feature type="binding site" evidence="10">
    <location>
        <position position="525"/>
    </location>
    <ligand>
        <name>[Ni-4Fe-4S] cluster</name>
        <dbReference type="ChEBI" id="CHEBI:47739"/>
    </ligand>
</feature>
<dbReference type="PIRSF" id="PIRSF005023">
    <property type="entry name" value="CODH"/>
    <property type="match status" value="1"/>
</dbReference>
<gene>
    <name evidence="11" type="ORF">FHR87_002572</name>
</gene>
<evidence type="ECO:0000256" key="2">
    <source>
        <dbReference type="ARBA" id="ARBA00022485"/>
    </source>
</evidence>
<comment type="cofactor">
    <cofactor evidence="1">
        <name>[4Fe-4S] cluster</name>
        <dbReference type="ChEBI" id="CHEBI:49883"/>
    </cofactor>
</comment>
<evidence type="ECO:0000256" key="9">
    <source>
        <dbReference type="PIRNR" id="PIRNR005023"/>
    </source>
</evidence>